<dbReference type="InterPro" id="IPR027417">
    <property type="entry name" value="P-loop_NTPase"/>
</dbReference>
<dbReference type="PROSITE" id="PS50893">
    <property type="entry name" value="ABC_TRANSPORTER_2"/>
    <property type="match status" value="1"/>
</dbReference>
<reference evidence="8" key="1">
    <citation type="submission" date="2021-04" db="EMBL/GenBank/DDBJ databases">
        <authorList>
            <person name="Hartkoorn R.C."/>
            <person name="Beaudoing E."/>
            <person name="Hot D."/>
        </authorList>
    </citation>
    <scope>NUCLEOTIDE SEQUENCE</scope>
    <source>
        <strain evidence="8">NRRL B-16292</strain>
    </source>
</reference>
<dbReference type="PANTHER" id="PTHR43820">
    <property type="entry name" value="HIGH-AFFINITY BRANCHED-CHAIN AMINO ACID TRANSPORT ATP-BINDING PROTEIN LIVF"/>
    <property type="match status" value="1"/>
</dbReference>
<keyword evidence="4 8" id="KW-0067">ATP-binding</keyword>
<dbReference type="SUPFAM" id="SSF52540">
    <property type="entry name" value="P-loop containing nucleoside triphosphate hydrolases"/>
    <property type="match status" value="1"/>
</dbReference>
<dbReference type="Proteomes" id="UP001059617">
    <property type="component" value="Chromosome"/>
</dbReference>
<organism evidence="8 9">
    <name type="scientific">Dactylosporangium fulvum</name>
    <dbReference type="NCBI Taxonomy" id="53359"/>
    <lineage>
        <taxon>Bacteria</taxon>
        <taxon>Bacillati</taxon>
        <taxon>Actinomycetota</taxon>
        <taxon>Actinomycetes</taxon>
        <taxon>Micromonosporales</taxon>
        <taxon>Micromonosporaceae</taxon>
        <taxon>Dactylosporangium</taxon>
    </lineage>
</organism>
<keyword evidence="9" id="KW-1185">Reference proteome</keyword>
<keyword evidence="5" id="KW-0029">Amino-acid transport</keyword>
<dbReference type="PANTHER" id="PTHR43820:SF4">
    <property type="entry name" value="HIGH-AFFINITY BRANCHED-CHAIN AMINO ACID TRANSPORT ATP-BINDING PROTEIN LIVF"/>
    <property type="match status" value="1"/>
</dbReference>
<comment type="similarity">
    <text evidence="1">Belongs to the ABC transporter superfamily.</text>
</comment>
<evidence type="ECO:0000313" key="8">
    <source>
        <dbReference type="EMBL" id="UWP86735.1"/>
    </source>
</evidence>
<protein>
    <submittedName>
        <fullName evidence="8">ABC transporter ATP-binding protein</fullName>
    </submittedName>
</protein>
<evidence type="ECO:0000313" key="9">
    <source>
        <dbReference type="Proteomes" id="UP001059617"/>
    </source>
</evidence>
<dbReference type="GO" id="GO:0005524">
    <property type="term" value="F:ATP binding"/>
    <property type="evidence" value="ECO:0007669"/>
    <property type="project" value="UniProtKB-KW"/>
</dbReference>
<dbReference type="InterPro" id="IPR017871">
    <property type="entry name" value="ABC_transporter-like_CS"/>
</dbReference>
<dbReference type="InterPro" id="IPR003593">
    <property type="entry name" value="AAA+_ATPase"/>
</dbReference>
<dbReference type="PROSITE" id="PS00211">
    <property type="entry name" value="ABC_TRANSPORTER_1"/>
    <property type="match status" value="1"/>
</dbReference>
<gene>
    <name evidence="8" type="ORF">Dfulv_21835</name>
</gene>
<accession>A0ABY5WBJ0</accession>
<name>A0ABY5WBJ0_9ACTN</name>
<dbReference type="InterPro" id="IPR003439">
    <property type="entry name" value="ABC_transporter-like_ATP-bd"/>
</dbReference>
<dbReference type="Gene3D" id="3.40.50.300">
    <property type="entry name" value="P-loop containing nucleotide triphosphate hydrolases"/>
    <property type="match status" value="1"/>
</dbReference>
<evidence type="ECO:0000259" key="7">
    <source>
        <dbReference type="PROSITE" id="PS50893"/>
    </source>
</evidence>
<feature type="region of interest" description="Disordered" evidence="6">
    <location>
        <begin position="1"/>
        <end position="30"/>
    </location>
</feature>
<dbReference type="RefSeq" id="WP_259866207.1">
    <property type="nucleotide sequence ID" value="NZ_BAAAST010000004.1"/>
</dbReference>
<keyword evidence="2" id="KW-0813">Transport</keyword>
<dbReference type="EMBL" id="CP073720">
    <property type="protein sequence ID" value="UWP86735.1"/>
    <property type="molecule type" value="Genomic_DNA"/>
</dbReference>
<dbReference type="CDD" id="cd03224">
    <property type="entry name" value="ABC_TM1139_LivF_branched"/>
    <property type="match status" value="1"/>
</dbReference>
<dbReference type="Pfam" id="PF00005">
    <property type="entry name" value="ABC_tran"/>
    <property type="match status" value="1"/>
</dbReference>
<dbReference type="InterPro" id="IPR052156">
    <property type="entry name" value="BCAA_Transport_ATP-bd_LivF"/>
</dbReference>
<keyword evidence="3" id="KW-0547">Nucleotide-binding</keyword>
<evidence type="ECO:0000256" key="3">
    <source>
        <dbReference type="ARBA" id="ARBA00022741"/>
    </source>
</evidence>
<evidence type="ECO:0000256" key="6">
    <source>
        <dbReference type="SAM" id="MobiDB-lite"/>
    </source>
</evidence>
<feature type="domain" description="ABC transporter" evidence="7">
    <location>
        <begin position="34"/>
        <end position="263"/>
    </location>
</feature>
<evidence type="ECO:0000256" key="2">
    <source>
        <dbReference type="ARBA" id="ARBA00022448"/>
    </source>
</evidence>
<evidence type="ECO:0000256" key="1">
    <source>
        <dbReference type="ARBA" id="ARBA00005417"/>
    </source>
</evidence>
<reference evidence="8" key="2">
    <citation type="submission" date="2022-09" db="EMBL/GenBank/DDBJ databases">
        <title>Biosynthetic gene clusters of Dactylosporangioum fulvum.</title>
        <authorList>
            <person name="Caradec T."/>
        </authorList>
    </citation>
    <scope>NUCLEOTIDE SEQUENCE</scope>
    <source>
        <strain evidence="8">NRRL B-16292</strain>
    </source>
</reference>
<evidence type="ECO:0000256" key="5">
    <source>
        <dbReference type="ARBA" id="ARBA00022970"/>
    </source>
</evidence>
<proteinExistence type="inferred from homology"/>
<evidence type="ECO:0000256" key="4">
    <source>
        <dbReference type="ARBA" id="ARBA00022840"/>
    </source>
</evidence>
<sequence>MTDIASPVSLNGPATHPSGTAAARQEAPESPPLLELRGVRAGYGAIEVLHGIDLVVPAGGIFAVLGPNGAGKSTMLRVIAGLHRVSAGTVLLAGREVNQAAPDELARRGLCLVPEGRGVFPNLTVEENLRLITHLGHRPAEIEQRAFTQFPRLANRRKQLAGTLSGGEQQMLALARAVVADPAVLLIDELSMGLAPQIVETLYGLVADVATQGVTVLAVEQFATTILGLASAAVVLTTGRVAMTGTPQQVDQELSGLYLGATPNV</sequence>
<dbReference type="SMART" id="SM00382">
    <property type="entry name" value="AAA"/>
    <property type="match status" value="1"/>
</dbReference>